<name>A0A194XDE8_MOLSC</name>
<dbReference type="GeneID" id="28821547"/>
<dbReference type="FunCoup" id="A0A194XDE8">
    <property type="interactions" value="32"/>
</dbReference>
<dbReference type="Pfam" id="PF06916">
    <property type="entry name" value="FAM210A-B_dom"/>
    <property type="match status" value="1"/>
</dbReference>
<dbReference type="KEGG" id="psco:LY89DRAFT_644138"/>
<keyword evidence="4" id="KW-1185">Reference proteome</keyword>
<accession>A0A194XDE8</accession>
<reference evidence="3 4" key="1">
    <citation type="submission" date="2015-10" db="EMBL/GenBank/DDBJ databases">
        <title>Full genome of DAOMC 229536 Phialocephala scopiformis, a fungal endophyte of spruce producing the potent anti-insectan compound rugulosin.</title>
        <authorList>
            <consortium name="DOE Joint Genome Institute"/>
            <person name="Walker A.K."/>
            <person name="Frasz S.L."/>
            <person name="Seifert K.A."/>
            <person name="Miller J.D."/>
            <person name="Mondo S.J."/>
            <person name="Labutti K."/>
            <person name="Lipzen A."/>
            <person name="Dockter R."/>
            <person name="Kennedy M."/>
            <person name="Grigoriev I.V."/>
            <person name="Spatafora J.W."/>
        </authorList>
    </citation>
    <scope>NUCLEOTIDE SEQUENCE [LARGE SCALE GENOMIC DNA]</scope>
    <source>
        <strain evidence="3 4">CBS 120377</strain>
    </source>
</reference>
<organism evidence="3 4">
    <name type="scientific">Mollisia scopiformis</name>
    <name type="common">Conifer needle endophyte fungus</name>
    <name type="synonym">Phialocephala scopiformis</name>
    <dbReference type="NCBI Taxonomy" id="149040"/>
    <lineage>
        <taxon>Eukaryota</taxon>
        <taxon>Fungi</taxon>
        <taxon>Dikarya</taxon>
        <taxon>Ascomycota</taxon>
        <taxon>Pezizomycotina</taxon>
        <taxon>Leotiomycetes</taxon>
        <taxon>Helotiales</taxon>
        <taxon>Mollisiaceae</taxon>
        <taxon>Mollisia</taxon>
    </lineage>
</organism>
<dbReference type="AlphaFoldDB" id="A0A194XDE8"/>
<protein>
    <recommendedName>
        <fullName evidence="2">DUF1279 domain-containing protein</fullName>
    </recommendedName>
</protein>
<proteinExistence type="predicted"/>
<dbReference type="InterPro" id="IPR045866">
    <property type="entry name" value="FAM210A/B-like"/>
</dbReference>
<dbReference type="PANTHER" id="PTHR21377:SF0">
    <property type="entry name" value="PROTEIN FAM210B, MITOCHONDRIAL"/>
    <property type="match status" value="1"/>
</dbReference>
<evidence type="ECO:0000259" key="2">
    <source>
        <dbReference type="Pfam" id="PF06916"/>
    </source>
</evidence>
<evidence type="ECO:0000313" key="3">
    <source>
        <dbReference type="EMBL" id="KUJ18179.1"/>
    </source>
</evidence>
<gene>
    <name evidence="3" type="ORF">LY89DRAFT_644138</name>
</gene>
<dbReference type="GO" id="GO:0005739">
    <property type="term" value="C:mitochondrion"/>
    <property type="evidence" value="ECO:0007669"/>
    <property type="project" value="TreeGrafter"/>
</dbReference>
<dbReference type="EMBL" id="KQ947413">
    <property type="protein sequence ID" value="KUJ18179.1"/>
    <property type="molecule type" value="Genomic_DNA"/>
</dbReference>
<dbReference type="InterPro" id="IPR009688">
    <property type="entry name" value="FAM210A/B-like_dom"/>
</dbReference>
<evidence type="ECO:0000313" key="4">
    <source>
        <dbReference type="Proteomes" id="UP000070700"/>
    </source>
</evidence>
<dbReference type="OrthoDB" id="426386at2759"/>
<dbReference type="RefSeq" id="XP_018072534.1">
    <property type="nucleotide sequence ID" value="XM_018211821.1"/>
</dbReference>
<feature type="region of interest" description="Disordered" evidence="1">
    <location>
        <begin position="1"/>
        <end position="62"/>
    </location>
</feature>
<feature type="region of interest" description="Disordered" evidence="1">
    <location>
        <begin position="202"/>
        <end position="228"/>
    </location>
</feature>
<feature type="compositionally biased region" description="Low complexity" evidence="1">
    <location>
        <begin position="43"/>
        <end position="60"/>
    </location>
</feature>
<dbReference type="Proteomes" id="UP000070700">
    <property type="component" value="Unassembled WGS sequence"/>
</dbReference>
<dbReference type="PANTHER" id="PTHR21377">
    <property type="entry name" value="PROTEIN FAM210B, MITOCHONDRIAL"/>
    <property type="match status" value="1"/>
</dbReference>
<sequence length="316" mass="35123">MLRTTISAAAPRSASRLPSTIRSSTRPFYSPIRTPLRSAPRRTFSTPPASKSSTSFTFSSHGRPTLHNSTILRQFQQSFRNFHKTRPRLNGAAPASEEPTTLGGRLKKLSREYGWSAVGVYFALSALDFPFCYLLVNSLGTEKIGEWEEFIVSNVKRFIPEPVKQTWNDWRGSMRKAEHAITGEEDVNEHIDKVNEQVKAAEVPSNATIASPQTSETTSDGDKTSGSDVWGVEKAREEHKRDASLATQLAIAYAIHKSFIFVRVPLAAAVTPKVVQTLRGWGWDIGKRTTKEAKAIKRASMPVKPKARWAGKPKTK</sequence>
<feature type="domain" description="DUF1279" evidence="2">
    <location>
        <begin position="105"/>
        <end position="272"/>
    </location>
</feature>
<dbReference type="InParanoid" id="A0A194XDE8"/>
<feature type="compositionally biased region" description="Low complexity" evidence="1">
    <location>
        <begin position="7"/>
        <end position="19"/>
    </location>
</feature>
<feature type="compositionally biased region" description="Polar residues" evidence="1">
    <location>
        <begin position="205"/>
        <end position="218"/>
    </location>
</feature>
<evidence type="ECO:0000256" key="1">
    <source>
        <dbReference type="SAM" id="MobiDB-lite"/>
    </source>
</evidence>